<evidence type="ECO:0000313" key="2">
    <source>
        <dbReference type="Proteomes" id="UP001165962"/>
    </source>
</evidence>
<dbReference type="SUPFAM" id="SSF82171">
    <property type="entry name" value="DPP6 N-terminal domain-like"/>
    <property type="match status" value="1"/>
</dbReference>
<protein>
    <recommendedName>
        <fullName evidence="3">Oligogalacturonide lyase</fullName>
    </recommendedName>
</protein>
<gene>
    <name evidence="1" type="ORF">G9U52_18875</name>
</gene>
<organism evidence="1 2">
    <name type="scientific">Paenibacillus agricola</name>
    <dbReference type="NCBI Taxonomy" id="2716264"/>
    <lineage>
        <taxon>Bacteria</taxon>
        <taxon>Bacillati</taxon>
        <taxon>Bacillota</taxon>
        <taxon>Bacilli</taxon>
        <taxon>Bacillales</taxon>
        <taxon>Paenibacillaceae</taxon>
        <taxon>Paenibacillus</taxon>
    </lineage>
</organism>
<dbReference type="InterPro" id="IPR015943">
    <property type="entry name" value="WD40/YVTN_repeat-like_dom_sf"/>
</dbReference>
<keyword evidence="2" id="KW-1185">Reference proteome</keyword>
<accession>A0ABX0J6C3</accession>
<dbReference type="Proteomes" id="UP001165962">
    <property type="component" value="Unassembled WGS sequence"/>
</dbReference>
<name>A0ABX0J6C3_9BACL</name>
<dbReference type="Gene3D" id="2.130.10.10">
    <property type="entry name" value="YVTN repeat-like/Quinoprotein amine dehydrogenase"/>
    <property type="match status" value="1"/>
</dbReference>
<proteinExistence type="predicted"/>
<sequence>MSMVLKTEIVESTRITSGEGQFFFGYYDNPAFSENGQYHLYHRLDFMNRLQAPGDQIELGMIELNTGRMIPLIETRAWNFQQGSMLQWDPNAPNEQILFNSLKDGAYRGTVMNIHTGDIRYLDAPIANVDPTGNYAVSINFSRMFNYRPGYGYVDIADPYLNQNHPADDGIRLIDLQSGASKQVLSLDEIWNFIEPIYRLEEAKLTLNHINFNTDGTRFVFLARSKQGPDQRRVTATLTANADGSGLHALSTYEYASHLHWKDPVHLLLHSANGEGDQLYLYPDGTTDEPVAIDKDYFLEDGHCSYSPDRAWVLYDSYPDEQDYRHLYLYQPASKKGITLGSYYSDPLLNKAIGDSGTDIRCDLHPRWNREGTGITFDSMHEGSRHIYAMDLREVMATYH</sequence>
<dbReference type="RefSeq" id="WP_166152182.1">
    <property type="nucleotide sequence ID" value="NZ_JAAOIW010000006.1"/>
</dbReference>
<dbReference type="EMBL" id="JAAOIW010000006">
    <property type="protein sequence ID" value="NHN31904.1"/>
    <property type="molecule type" value="Genomic_DNA"/>
</dbReference>
<reference evidence="1" key="1">
    <citation type="submission" date="2020-03" db="EMBL/GenBank/DDBJ databases">
        <title>Draft sequencing of Paenibacilllus sp. S3N08.</title>
        <authorList>
            <person name="Kim D.-U."/>
        </authorList>
    </citation>
    <scope>NUCLEOTIDE SEQUENCE</scope>
    <source>
        <strain evidence="1">S3N08</strain>
    </source>
</reference>
<evidence type="ECO:0008006" key="3">
    <source>
        <dbReference type="Google" id="ProtNLM"/>
    </source>
</evidence>
<evidence type="ECO:0000313" key="1">
    <source>
        <dbReference type="EMBL" id="NHN31904.1"/>
    </source>
</evidence>
<comment type="caution">
    <text evidence="1">The sequence shown here is derived from an EMBL/GenBank/DDBJ whole genome shotgun (WGS) entry which is preliminary data.</text>
</comment>